<accession>A0A3R7HXG3</accession>
<evidence type="ECO:0000256" key="3">
    <source>
        <dbReference type="ARBA" id="ARBA00023163"/>
    </source>
</evidence>
<evidence type="ECO:0000313" key="5">
    <source>
        <dbReference type="EMBL" id="RKD94928.1"/>
    </source>
</evidence>
<dbReference type="Proteomes" id="UP000283805">
    <property type="component" value="Unassembled WGS sequence"/>
</dbReference>
<evidence type="ECO:0000256" key="1">
    <source>
        <dbReference type="ARBA" id="ARBA00023015"/>
    </source>
</evidence>
<dbReference type="SMART" id="SM00344">
    <property type="entry name" value="HTH_ASNC"/>
    <property type="match status" value="1"/>
</dbReference>
<dbReference type="Gene3D" id="1.10.10.10">
    <property type="entry name" value="Winged helix-like DNA-binding domain superfamily/Winged helix DNA-binding domain"/>
    <property type="match status" value="1"/>
</dbReference>
<organism evidence="5 6">
    <name type="scientific">Halopiger aswanensis</name>
    <dbReference type="NCBI Taxonomy" id="148449"/>
    <lineage>
        <taxon>Archaea</taxon>
        <taxon>Methanobacteriati</taxon>
        <taxon>Methanobacteriota</taxon>
        <taxon>Stenosarchaea group</taxon>
        <taxon>Halobacteria</taxon>
        <taxon>Halobacteriales</taxon>
        <taxon>Natrialbaceae</taxon>
        <taxon>Halopiger</taxon>
    </lineage>
</organism>
<gene>
    <name evidence="5" type="ORF">ATJ93_1772</name>
</gene>
<dbReference type="GO" id="GO:0043200">
    <property type="term" value="P:response to amino acid"/>
    <property type="evidence" value="ECO:0007669"/>
    <property type="project" value="TreeGrafter"/>
</dbReference>
<dbReference type="InterPro" id="IPR036388">
    <property type="entry name" value="WH-like_DNA-bd_sf"/>
</dbReference>
<protein>
    <submittedName>
        <fullName evidence="5">DNA-binding Lrp family transcriptional regulator</fullName>
    </submittedName>
</protein>
<keyword evidence="1" id="KW-0805">Transcription regulation</keyword>
<dbReference type="InterPro" id="IPR011991">
    <property type="entry name" value="ArsR-like_HTH"/>
</dbReference>
<dbReference type="PANTHER" id="PTHR30154:SF34">
    <property type="entry name" value="TRANSCRIPTIONAL REGULATOR AZLB"/>
    <property type="match status" value="1"/>
</dbReference>
<keyword evidence="6" id="KW-1185">Reference proteome</keyword>
<dbReference type="PANTHER" id="PTHR30154">
    <property type="entry name" value="LEUCINE-RESPONSIVE REGULATORY PROTEIN"/>
    <property type="match status" value="1"/>
</dbReference>
<dbReference type="SUPFAM" id="SSF46785">
    <property type="entry name" value="Winged helix' DNA-binding domain"/>
    <property type="match status" value="1"/>
</dbReference>
<dbReference type="GO" id="GO:0043565">
    <property type="term" value="F:sequence-specific DNA binding"/>
    <property type="evidence" value="ECO:0007669"/>
    <property type="project" value="InterPro"/>
</dbReference>
<name>A0A3R7HXG3_9EURY</name>
<dbReference type="PROSITE" id="PS50956">
    <property type="entry name" value="HTH_ASNC_2"/>
    <property type="match status" value="1"/>
</dbReference>
<dbReference type="CDD" id="cd00090">
    <property type="entry name" value="HTH_ARSR"/>
    <property type="match status" value="1"/>
</dbReference>
<reference evidence="5 6" key="1">
    <citation type="submission" date="2018-09" db="EMBL/GenBank/DDBJ databases">
        <title>Genomic Encyclopedia of Archaeal and Bacterial Type Strains, Phase II (KMG-II): from individual species to whole genera.</title>
        <authorList>
            <person name="Goeker M."/>
        </authorList>
    </citation>
    <scope>NUCLEOTIDE SEQUENCE [LARGE SCALE GENOMIC DNA]</scope>
    <source>
        <strain evidence="5 6">DSM 13151</strain>
    </source>
</reference>
<evidence type="ECO:0000256" key="2">
    <source>
        <dbReference type="ARBA" id="ARBA00023125"/>
    </source>
</evidence>
<dbReference type="EMBL" id="RAPO01000002">
    <property type="protein sequence ID" value="RKD94928.1"/>
    <property type="molecule type" value="Genomic_DNA"/>
</dbReference>
<dbReference type="InterPro" id="IPR019888">
    <property type="entry name" value="Tscrpt_reg_AsnC-like"/>
</dbReference>
<evidence type="ECO:0000313" key="6">
    <source>
        <dbReference type="Proteomes" id="UP000283805"/>
    </source>
</evidence>
<comment type="caution">
    <text evidence="5">The sequence shown here is derived from an EMBL/GenBank/DDBJ whole genome shotgun (WGS) entry which is preliminary data.</text>
</comment>
<dbReference type="InterPro" id="IPR036390">
    <property type="entry name" value="WH_DNA-bd_sf"/>
</dbReference>
<proteinExistence type="predicted"/>
<keyword evidence="2 5" id="KW-0238">DNA-binding</keyword>
<dbReference type="PRINTS" id="PR00033">
    <property type="entry name" value="HTHASNC"/>
</dbReference>
<dbReference type="GO" id="GO:0005829">
    <property type="term" value="C:cytosol"/>
    <property type="evidence" value="ECO:0007669"/>
    <property type="project" value="TreeGrafter"/>
</dbReference>
<dbReference type="AlphaFoldDB" id="A0A3R7HXG3"/>
<sequence>MCNLATDEHMKEPYVATVYRTVMALEPDPDSDVDLDRTDMAILHVLQDDARNITTEAIGDRVGLAASTVANRIADLEESGVIEGYMPIIDHETAGFEHRMLLVGTIEDADREDVVDQVSAIENVVSVTVLMVDEDNVHVELVSQSQDRTERVADELNDIGIEISKTGVITAQRDRPFNHFGRKYTTDS</sequence>
<dbReference type="Pfam" id="PF13412">
    <property type="entry name" value="HTH_24"/>
    <property type="match status" value="1"/>
</dbReference>
<keyword evidence="3" id="KW-0804">Transcription</keyword>
<dbReference type="InterPro" id="IPR000485">
    <property type="entry name" value="AsnC-type_HTH_dom"/>
</dbReference>
<evidence type="ECO:0000259" key="4">
    <source>
        <dbReference type="PROSITE" id="PS50956"/>
    </source>
</evidence>
<feature type="domain" description="HTH asnC-type" evidence="4">
    <location>
        <begin position="35"/>
        <end position="97"/>
    </location>
</feature>